<dbReference type="RefSeq" id="WP_165894351.1">
    <property type="nucleotide sequence ID" value="NZ_SMBZ01000003.1"/>
</dbReference>
<dbReference type="SMART" id="SM00644">
    <property type="entry name" value="Ami_2"/>
    <property type="match status" value="1"/>
</dbReference>
<feature type="domain" description="N-acetylmuramoyl-L-alanine amidase" evidence="3">
    <location>
        <begin position="38"/>
        <end position="177"/>
    </location>
</feature>
<name>A0A4R3W329_9SPHI</name>
<proteinExistence type="inferred from homology"/>
<evidence type="ECO:0000256" key="1">
    <source>
        <dbReference type="ARBA" id="ARBA00007553"/>
    </source>
</evidence>
<feature type="chain" id="PRO_5020683774" evidence="2">
    <location>
        <begin position="21"/>
        <end position="197"/>
    </location>
</feature>
<protein>
    <submittedName>
        <fullName evidence="5">N-acetylmuramoyl-L-alanine amidase</fullName>
    </submittedName>
</protein>
<dbReference type="InterPro" id="IPR015510">
    <property type="entry name" value="PGRP"/>
</dbReference>
<dbReference type="SMART" id="SM00701">
    <property type="entry name" value="PGRP"/>
    <property type="match status" value="1"/>
</dbReference>
<feature type="signal peptide" evidence="2">
    <location>
        <begin position="1"/>
        <end position="20"/>
    </location>
</feature>
<dbReference type="Pfam" id="PF01510">
    <property type="entry name" value="Amidase_2"/>
    <property type="match status" value="1"/>
</dbReference>
<dbReference type="AlphaFoldDB" id="A0A4R3W329"/>
<evidence type="ECO:0000259" key="3">
    <source>
        <dbReference type="SMART" id="SM00644"/>
    </source>
</evidence>
<evidence type="ECO:0000313" key="5">
    <source>
        <dbReference type="EMBL" id="TCV20030.1"/>
    </source>
</evidence>
<comment type="similarity">
    <text evidence="1">Belongs to the N-acetylmuramoyl-L-alanine amidase 2 family.</text>
</comment>
<dbReference type="SUPFAM" id="SSF55846">
    <property type="entry name" value="N-acetylmuramoyl-L-alanine amidase-like"/>
    <property type="match status" value="1"/>
</dbReference>
<dbReference type="PANTHER" id="PTHR11022:SF41">
    <property type="entry name" value="PEPTIDOGLYCAN-RECOGNITION PROTEIN LC-RELATED"/>
    <property type="match status" value="1"/>
</dbReference>
<feature type="domain" description="Peptidoglycan recognition protein family" evidence="4">
    <location>
        <begin position="29"/>
        <end position="170"/>
    </location>
</feature>
<dbReference type="GO" id="GO:0008745">
    <property type="term" value="F:N-acetylmuramoyl-L-alanine amidase activity"/>
    <property type="evidence" value="ECO:0007669"/>
    <property type="project" value="InterPro"/>
</dbReference>
<dbReference type="InterPro" id="IPR036505">
    <property type="entry name" value="Amidase/PGRP_sf"/>
</dbReference>
<evidence type="ECO:0000256" key="2">
    <source>
        <dbReference type="SAM" id="SignalP"/>
    </source>
</evidence>
<evidence type="ECO:0000313" key="6">
    <source>
        <dbReference type="Proteomes" id="UP000295197"/>
    </source>
</evidence>
<dbReference type="CDD" id="cd06583">
    <property type="entry name" value="PGRP"/>
    <property type="match status" value="1"/>
</dbReference>
<dbReference type="InterPro" id="IPR002502">
    <property type="entry name" value="Amidase_domain"/>
</dbReference>
<gene>
    <name evidence="5" type="ORF">EDC17_1003129</name>
</gene>
<reference evidence="5 6" key="1">
    <citation type="submission" date="2019-03" db="EMBL/GenBank/DDBJ databases">
        <title>Genomic Encyclopedia of Type Strains, Phase IV (KMG-IV): sequencing the most valuable type-strain genomes for metagenomic binning, comparative biology and taxonomic classification.</title>
        <authorList>
            <person name="Goeker M."/>
        </authorList>
    </citation>
    <scope>NUCLEOTIDE SEQUENCE [LARGE SCALE GENOMIC DNA]</scope>
    <source>
        <strain evidence="5 6">DSM 22362</strain>
    </source>
</reference>
<dbReference type="GO" id="GO:0008270">
    <property type="term" value="F:zinc ion binding"/>
    <property type="evidence" value="ECO:0007669"/>
    <property type="project" value="InterPro"/>
</dbReference>
<organism evidence="5 6">
    <name type="scientific">Sphingobacterium alimentarium</name>
    <dbReference type="NCBI Taxonomy" id="797292"/>
    <lineage>
        <taxon>Bacteria</taxon>
        <taxon>Pseudomonadati</taxon>
        <taxon>Bacteroidota</taxon>
        <taxon>Sphingobacteriia</taxon>
        <taxon>Sphingobacteriales</taxon>
        <taxon>Sphingobacteriaceae</taxon>
        <taxon>Sphingobacterium</taxon>
    </lineage>
</organism>
<dbReference type="GO" id="GO:0009253">
    <property type="term" value="P:peptidoglycan catabolic process"/>
    <property type="evidence" value="ECO:0007669"/>
    <property type="project" value="InterPro"/>
</dbReference>
<dbReference type="Gene3D" id="3.40.80.10">
    <property type="entry name" value="Peptidoglycan recognition protein-like"/>
    <property type="match status" value="1"/>
</dbReference>
<dbReference type="PANTHER" id="PTHR11022">
    <property type="entry name" value="PEPTIDOGLYCAN RECOGNITION PROTEIN"/>
    <property type="match status" value="1"/>
</dbReference>
<keyword evidence="6" id="KW-1185">Reference proteome</keyword>
<accession>A0A4R3W329</accession>
<comment type="caution">
    <text evidence="5">The sequence shown here is derived from an EMBL/GenBank/DDBJ whole genome shotgun (WGS) entry which is preliminary data.</text>
</comment>
<dbReference type="InterPro" id="IPR006619">
    <property type="entry name" value="PGRP_domain_met/bac"/>
</dbReference>
<dbReference type="Proteomes" id="UP000295197">
    <property type="component" value="Unassembled WGS sequence"/>
</dbReference>
<dbReference type="EMBL" id="SMBZ01000003">
    <property type="protein sequence ID" value="TCV20030.1"/>
    <property type="molecule type" value="Genomic_DNA"/>
</dbReference>
<keyword evidence="2" id="KW-0732">Signal</keyword>
<evidence type="ECO:0000259" key="4">
    <source>
        <dbReference type="SMART" id="SM00701"/>
    </source>
</evidence>
<sequence length="197" mass="22676">MKQIVWAFLSIIFVSLSLSAQVQVQPYEYPIIPKTAWNAKPAKPYKAHKPVRITVHHEGGRVLTVEDDATQRLRNIQSWCMGPDRNWADIPYHYLIAPDGTVYEGRNVMTVGETNTDYDPTGHLLISFLGNYNEQEMNENLEEVLVNLVVHFCKKYNISPDTIATHRDYTGHTNCPGKNLYPYFENNIIVNKVKQRI</sequence>